<dbReference type="Proteomes" id="UP000322876">
    <property type="component" value="Unassembled WGS sequence"/>
</dbReference>
<evidence type="ECO:0000256" key="2">
    <source>
        <dbReference type="SAM" id="Phobius"/>
    </source>
</evidence>
<evidence type="ECO:0000313" key="4">
    <source>
        <dbReference type="EMBL" id="KAA0258911.1"/>
    </source>
</evidence>
<dbReference type="GO" id="GO:0016491">
    <property type="term" value="F:oxidoreductase activity"/>
    <property type="evidence" value="ECO:0007669"/>
    <property type="project" value="TreeGrafter"/>
</dbReference>
<dbReference type="InterPro" id="IPR051829">
    <property type="entry name" value="Multiheme_Cytochr_ET"/>
</dbReference>
<dbReference type="InterPro" id="IPR036280">
    <property type="entry name" value="Multihaem_cyt_sf"/>
</dbReference>
<evidence type="ECO:0000256" key="1">
    <source>
        <dbReference type="ARBA" id="ARBA00022729"/>
    </source>
</evidence>
<proteinExistence type="predicted"/>
<dbReference type="EMBL" id="VFJB01000003">
    <property type="protein sequence ID" value="KAA0258911.1"/>
    <property type="molecule type" value="Genomic_DNA"/>
</dbReference>
<dbReference type="PANTHER" id="PTHR35038:SF8">
    <property type="entry name" value="C-TYPE POLYHEME CYTOCHROME OMCC"/>
    <property type="match status" value="1"/>
</dbReference>
<feature type="transmembrane region" description="Helical" evidence="2">
    <location>
        <begin position="300"/>
        <end position="326"/>
    </location>
</feature>
<keyword evidence="2" id="KW-0472">Membrane</keyword>
<feature type="signal peptide" evidence="3">
    <location>
        <begin position="1"/>
        <end position="19"/>
    </location>
</feature>
<organism evidence="4 5">
    <name type="scientific">Deferribacter autotrophicus</name>
    <dbReference type="NCBI Taxonomy" id="500465"/>
    <lineage>
        <taxon>Bacteria</taxon>
        <taxon>Pseudomonadati</taxon>
        <taxon>Deferribacterota</taxon>
        <taxon>Deferribacteres</taxon>
        <taxon>Deferribacterales</taxon>
        <taxon>Deferribacteraceae</taxon>
        <taxon>Deferribacter</taxon>
    </lineage>
</organism>
<evidence type="ECO:0000256" key="3">
    <source>
        <dbReference type="SAM" id="SignalP"/>
    </source>
</evidence>
<keyword evidence="1 3" id="KW-0732">Signal</keyword>
<keyword evidence="2" id="KW-1133">Transmembrane helix</keyword>
<comment type="caution">
    <text evidence="4">The sequence shown here is derived from an EMBL/GenBank/DDBJ whole genome shotgun (WGS) entry which is preliminary data.</text>
</comment>
<dbReference type="AlphaFoldDB" id="A0A5A8F8K0"/>
<reference evidence="4 5" key="1">
    <citation type="submission" date="2019-06" db="EMBL/GenBank/DDBJ databases">
        <title>Genomic insights into carbon and energy metabolism of Deferribacter autotrophicus revealed new metabolic traits in the phylum Deferribacteres.</title>
        <authorList>
            <person name="Slobodkin A.I."/>
            <person name="Slobodkina G.B."/>
            <person name="Allioux M."/>
            <person name="Alain K."/>
            <person name="Jebbar M."/>
            <person name="Shadrin V."/>
            <person name="Kublanov I.V."/>
            <person name="Toshchakov S.V."/>
            <person name="Bonch-Osmolovskaya E.A."/>
        </authorList>
    </citation>
    <scope>NUCLEOTIDE SEQUENCE [LARGE SCALE GENOMIC DNA]</scope>
    <source>
        <strain evidence="4 5">SL50</strain>
    </source>
</reference>
<dbReference type="PANTHER" id="PTHR35038">
    <property type="entry name" value="DISSIMILATORY SULFITE REDUCTASE SIRA"/>
    <property type="match status" value="1"/>
</dbReference>
<gene>
    <name evidence="4" type="ORF">FHQ18_02905</name>
</gene>
<keyword evidence="5" id="KW-1185">Reference proteome</keyword>
<dbReference type="SUPFAM" id="SSF48695">
    <property type="entry name" value="Multiheme cytochromes"/>
    <property type="match status" value="1"/>
</dbReference>
<dbReference type="RefSeq" id="WP_149265671.1">
    <property type="nucleotide sequence ID" value="NZ_VFJB01000003.1"/>
</dbReference>
<sequence>MKSFFVLFFILLFNSFLYAVDDENCLLCHKYRTLSRIDENGKTRLYYVNDELFHKSVHGKIKCKECHSQITKIPHEENTKVNCLNECHIVEPSSEKRFSHKKVQEVLMNSIHNPKNKYVNYRDERDFPDCIDCHNNPLFRPIQIFKDVTEEGLSEKALARCRLCHKEEKFVKYFYNHVSHRLHNSKNSAEIVRMCNKCHGKEEMATKHKLVNAVATYSDTFHGKAVTFGYDSAPDCIDCHVKENESAHAIRSYEDPKSAVYEKNRWKTCAKKMCHPDATPGLGEVRMHVVINKDLYKPEYYTALGFTCLTLGAYLPLALILVLELIREIFPNLSFRRKRRK</sequence>
<dbReference type="OrthoDB" id="9814800at2"/>
<protein>
    <submittedName>
        <fullName evidence="4">Cytochrome C</fullName>
    </submittedName>
</protein>
<feature type="chain" id="PRO_5022834339" evidence="3">
    <location>
        <begin position="20"/>
        <end position="341"/>
    </location>
</feature>
<accession>A0A5A8F8K0</accession>
<evidence type="ECO:0000313" key="5">
    <source>
        <dbReference type="Proteomes" id="UP000322876"/>
    </source>
</evidence>
<keyword evidence="2" id="KW-0812">Transmembrane</keyword>
<name>A0A5A8F8K0_9BACT</name>